<comment type="caution">
    <text evidence="1">The sequence shown here is derived from an EMBL/GenBank/DDBJ whole genome shotgun (WGS) entry which is preliminary data.</text>
</comment>
<dbReference type="RefSeq" id="WP_184588576.1">
    <property type="nucleotide sequence ID" value="NZ_JACHLI010000006.1"/>
</dbReference>
<dbReference type="EMBL" id="JACHLI010000006">
    <property type="protein sequence ID" value="MBB4863311.1"/>
    <property type="molecule type" value="Genomic_DNA"/>
</dbReference>
<dbReference type="Proteomes" id="UP000566995">
    <property type="component" value="Unassembled WGS sequence"/>
</dbReference>
<sequence length="336" mass="36978">MTEQQACTLCGAGGHTAAQCNWNKAEGAQVELHPDLKRVYDVIGLHYSHPVSILIANFENTKRFAELLHAVEREFFMVPAEPSDEPEDEGCEPDDVCLMSCWGSTQEQYIEQFRDALAVLQARAAQAQPSPAPELERPEVAGWRDRVLAAHPDSDPRYWPDALLVQHMAAEIEDLRARNEWLEQVAVEAVEADKHALGLRDAAQARVTELELKLDTSDYAYDCLRIHMCSQARQALERAKVFDDGSDGADAESARSVVAILEELLADAHATVAQAGQVPEGWRVMRCTSSIQREGDRWEIYDPQGSGGVVSEHDVKDLAVRGLLDAIAAAPAQGGE</sequence>
<accession>A0A7W7KIW7</accession>
<proteinExistence type="predicted"/>
<evidence type="ECO:0000313" key="1">
    <source>
        <dbReference type="EMBL" id="MBB4863311.1"/>
    </source>
</evidence>
<evidence type="ECO:0000313" key="2">
    <source>
        <dbReference type="Proteomes" id="UP000566995"/>
    </source>
</evidence>
<protein>
    <submittedName>
        <fullName evidence="1">Uncharacterized protein</fullName>
    </submittedName>
</protein>
<organism evidence="1 2">
    <name type="scientific">Pseudomonas nitroreducens</name>
    <dbReference type="NCBI Taxonomy" id="46680"/>
    <lineage>
        <taxon>Bacteria</taxon>
        <taxon>Pseudomonadati</taxon>
        <taxon>Pseudomonadota</taxon>
        <taxon>Gammaproteobacteria</taxon>
        <taxon>Pseudomonadales</taxon>
        <taxon>Pseudomonadaceae</taxon>
        <taxon>Pseudomonas</taxon>
    </lineage>
</organism>
<dbReference type="AlphaFoldDB" id="A0A7W7KIW7"/>
<reference evidence="1 2" key="1">
    <citation type="submission" date="2020-08" db="EMBL/GenBank/DDBJ databases">
        <title>Functional genomics of gut bacteria from endangered species of beetles.</title>
        <authorList>
            <person name="Carlos-Shanley C."/>
        </authorList>
    </citation>
    <scope>NUCLEOTIDE SEQUENCE [LARGE SCALE GENOMIC DNA]</scope>
    <source>
        <strain evidence="1 2">S00179</strain>
    </source>
</reference>
<gene>
    <name evidence="1" type="ORF">HNP46_002158</name>
</gene>
<name>A0A7W7KIW7_PSENT</name>